<accession>A0A1I0SFL7</accession>
<dbReference type="EMBL" id="FOJM01000001">
    <property type="protein sequence ID" value="SFA38288.1"/>
    <property type="molecule type" value="Genomic_DNA"/>
</dbReference>
<organism evidence="1 2">
    <name type="scientific">Pedobacter suwonensis</name>
    <dbReference type="NCBI Taxonomy" id="332999"/>
    <lineage>
        <taxon>Bacteria</taxon>
        <taxon>Pseudomonadati</taxon>
        <taxon>Bacteroidota</taxon>
        <taxon>Sphingobacteriia</taxon>
        <taxon>Sphingobacteriales</taxon>
        <taxon>Sphingobacteriaceae</taxon>
        <taxon>Pedobacter</taxon>
    </lineage>
</organism>
<gene>
    <name evidence="1" type="ORF">SAMN04488511_101166</name>
</gene>
<sequence length="413" mass="47948">MIKIQIADREGFRQQYLAMIHPSVIIRLKYLRTSLAHLLDPDSIQLDEIVPVKSFTKAIVDSSVKPARAAGAFNKNKYIETLKLYQEGATEIIHVDFVKLTNLIDHLLIEESESLRNLLIGEPLDIKGIHDQLFETFEIATKHEKDVMYLAFSYEDLGTEVRTYFYDQAISLYCAYCNISKANHRKNPKSGRIIDQYQLDHFFSQTDHPMLALSLFNLVPSDYVCNVPNKGKILFSDEFHLNPYVSGFKRDMVFKPLFDELGVHLEAIDLKIMVDRDSHKWKQFIGDADERDLAPDHGNINVFQLYGKYNDRDLLWEVNHLYNTYVSAAKNARSIQDILDIIEEGQNDRYLNIKIWYEQTSRKHFHEKDFGRLPHSKLYRDLLDHAFGVYAESLGEEVTGILEESYQTERGGE</sequence>
<dbReference type="OrthoDB" id="9816185at2"/>
<proteinExistence type="predicted"/>
<evidence type="ECO:0000313" key="1">
    <source>
        <dbReference type="EMBL" id="SFA38288.1"/>
    </source>
</evidence>
<evidence type="ECO:0000313" key="2">
    <source>
        <dbReference type="Proteomes" id="UP000198836"/>
    </source>
</evidence>
<dbReference type="RefSeq" id="WP_090979264.1">
    <property type="nucleotide sequence ID" value="NZ_FOJM01000001.1"/>
</dbReference>
<keyword evidence="2" id="KW-1185">Reference proteome</keyword>
<dbReference type="Proteomes" id="UP000198836">
    <property type="component" value="Unassembled WGS sequence"/>
</dbReference>
<protein>
    <submittedName>
        <fullName evidence="1">Uncharacterized protein</fullName>
    </submittedName>
</protein>
<dbReference type="AlphaFoldDB" id="A0A1I0SFL7"/>
<reference evidence="2" key="1">
    <citation type="submission" date="2016-10" db="EMBL/GenBank/DDBJ databases">
        <authorList>
            <person name="Varghese N."/>
            <person name="Submissions S."/>
        </authorList>
    </citation>
    <scope>NUCLEOTIDE SEQUENCE [LARGE SCALE GENOMIC DNA]</scope>
    <source>
        <strain evidence="2">DSM 18130</strain>
    </source>
</reference>
<name>A0A1I0SFL7_9SPHI</name>